<name>A0ABT0RX68_9SPHN</name>
<gene>
    <name evidence="1" type="ORF">LZ496_12605</name>
</gene>
<evidence type="ECO:0000313" key="1">
    <source>
        <dbReference type="EMBL" id="MCL6699619.1"/>
    </source>
</evidence>
<sequence>MSSASDIRALIRHDARTVEIEMLADDFLAFVDAFEVTLSDGAVPPEFAERLANLHQRADRLI</sequence>
<keyword evidence="2" id="KW-1185">Reference proteome</keyword>
<comment type="caution">
    <text evidence="1">The sequence shown here is derived from an EMBL/GenBank/DDBJ whole genome shotgun (WGS) entry which is preliminary data.</text>
</comment>
<organism evidence="1 2">
    <name type="scientific">Sphingomonas caseinilyticus</name>
    <dbReference type="NCBI Taxonomy" id="2908205"/>
    <lineage>
        <taxon>Bacteria</taxon>
        <taxon>Pseudomonadati</taxon>
        <taxon>Pseudomonadota</taxon>
        <taxon>Alphaproteobacteria</taxon>
        <taxon>Sphingomonadales</taxon>
        <taxon>Sphingomonadaceae</taxon>
        <taxon>Sphingomonas</taxon>
    </lineage>
</organism>
<reference evidence="1 2" key="1">
    <citation type="submission" date="2022-05" db="EMBL/GenBank/DDBJ databases">
        <authorList>
            <person name="Jo J.-H."/>
            <person name="Im W.-T."/>
        </authorList>
    </citation>
    <scope>NUCLEOTIDE SEQUENCE [LARGE SCALE GENOMIC DNA]</scope>
    <source>
        <strain evidence="1 2">NSE70-1</strain>
    </source>
</reference>
<evidence type="ECO:0000313" key="2">
    <source>
        <dbReference type="Proteomes" id="UP001203410"/>
    </source>
</evidence>
<protein>
    <submittedName>
        <fullName evidence="1">Uncharacterized protein</fullName>
    </submittedName>
</protein>
<accession>A0ABT0RX68</accession>
<proteinExistence type="predicted"/>
<dbReference type="RefSeq" id="WP_249905072.1">
    <property type="nucleotide sequence ID" value="NZ_JAMGBA010000003.1"/>
</dbReference>
<dbReference type="EMBL" id="JAMGBA010000003">
    <property type="protein sequence ID" value="MCL6699619.1"/>
    <property type="molecule type" value="Genomic_DNA"/>
</dbReference>
<dbReference type="Proteomes" id="UP001203410">
    <property type="component" value="Unassembled WGS sequence"/>
</dbReference>